<keyword evidence="4" id="KW-1185">Reference proteome</keyword>
<dbReference type="SUPFAM" id="SSF82649">
    <property type="entry name" value="SufE/NifU"/>
    <property type="match status" value="1"/>
</dbReference>
<name>A0A1H9ZQ69_9GAMM</name>
<proteinExistence type="inferred from homology"/>
<dbReference type="EMBL" id="FOHV01000004">
    <property type="protein sequence ID" value="SES83489.1"/>
    <property type="molecule type" value="Genomic_DNA"/>
</dbReference>
<gene>
    <name evidence="3" type="ORF">SAMN02583745_00633</name>
</gene>
<accession>A0A1H9ZQ69</accession>
<dbReference type="PANTHER" id="PTHR43597:SF5">
    <property type="entry name" value="SUFE-LIKE PROTEIN 2, CHLOROPLASTIC"/>
    <property type="match status" value="1"/>
</dbReference>
<dbReference type="Pfam" id="PF02657">
    <property type="entry name" value="SufE"/>
    <property type="match status" value="1"/>
</dbReference>
<dbReference type="PANTHER" id="PTHR43597">
    <property type="entry name" value="SULFUR ACCEPTOR PROTEIN CSDE"/>
    <property type="match status" value="1"/>
</dbReference>
<dbReference type="InterPro" id="IPR003808">
    <property type="entry name" value="Fe-S_metab-assoc_dom"/>
</dbReference>
<evidence type="ECO:0000259" key="2">
    <source>
        <dbReference type="Pfam" id="PF02657"/>
    </source>
</evidence>
<protein>
    <submittedName>
        <fullName evidence="3">Cysteine desulfuration protein SufE</fullName>
    </submittedName>
</protein>
<feature type="domain" description="Fe-S metabolism associated" evidence="2">
    <location>
        <begin position="14"/>
        <end position="133"/>
    </location>
</feature>
<dbReference type="AlphaFoldDB" id="A0A1H9ZQ69"/>
<sequence>MCNIDAVSAVDIQNQFKEAKNWESAFKILIQLGQNLPNFDPALKLDDNLLHGCESNVWLVLSVDSDSLRMDLQADSDSKILRGILYVIRAFLNSTTPDKLKSDSLNLFFTQMGIYHSLSASRKTGIDAINAKILNLINSTIAKPSNKK</sequence>
<dbReference type="Proteomes" id="UP000242642">
    <property type="component" value="Unassembled WGS sequence"/>
</dbReference>
<evidence type="ECO:0000256" key="1">
    <source>
        <dbReference type="ARBA" id="ARBA00010282"/>
    </source>
</evidence>
<reference evidence="4" key="1">
    <citation type="submission" date="2016-10" db="EMBL/GenBank/DDBJ databases">
        <authorList>
            <person name="Varghese N."/>
            <person name="Submissions S."/>
        </authorList>
    </citation>
    <scope>NUCLEOTIDE SEQUENCE [LARGE SCALE GENOMIC DNA]</scope>
    <source>
        <strain evidence="4">DSM 18579</strain>
    </source>
</reference>
<comment type="similarity">
    <text evidence="1">Belongs to the SufE family.</text>
</comment>
<dbReference type="Gene3D" id="3.90.1010.10">
    <property type="match status" value="1"/>
</dbReference>
<evidence type="ECO:0000313" key="4">
    <source>
        <dbReference type="Proteomes" id="UP000242642"/>
    </source>
</evidence>
<organism evidence="3 4">
    <name type="scientific">Thorsellia anophelis DSM 18579</name>
    <dbReference type="NCBI Taxonomy" id="1123402"/>
    <lineage>
        <taxon>Bacteria</taxon>
        <taxon>Pseudomonadati</taxon>
        <taxon>Pseudomonadota</taxon>
        <taxon>Gammaproteobacteria</taxon>
        <taxon>Enterobacterales</taxon>
        <taxon>Thorselliaceae</taxon>
        <taxon>Thorsellia</taxon>
    </lineage>
</organism>
<dbReference type="OrthoDB" id="9799320at2"/>
<dbReference type="RefSeq" id="WP_093317768.1">
    <property type="nucleotide sequence ID" value="NZ_FOHV01000004.1"/>
</dbReference>
<evidence type="ECO:0000313" key="3">
    <source>
        <dbReference type="EMBL" id="SES83489.1"/>
    </source>
</evidence>
<dbReference type="STRING" id="1123402.SAMN02583745_00633"/>